<reference evidence="2" key="2">
    <citation type="submission" date="2020-09" db="EMBL/GenBank/DDBJ databases">
        <authorList>
            <person name="Sun Q."/>
            <person name="Zhou Y."/>
        </authorList>
    </citation>
    <scope>NUCLEOTIDE SEQUENCE</scope>
    <source>
        <strain evidence="2">CGMCC 1.15360</strain>
    </source>
</reference>
<evidence type="ECO:0008006" key="4">
    <source>
        <dbReference type="Google" id="ProtNLM"/>
    </source>
</evidence>
<dbReference type="Proteomes" id="UP000612349">
    <property type="component" value="Unassembled WGS sequence"/>
</dbReference>
<keyword evidence="3" id="KW-1185">Reference proteome</keyword>
<protein>
    <recommendedName>
        <fullName evidence="4">TraB/GumN family protein</fullName>
    </recommendedName>
</protein>
<dbReference type="PANTHER" id="PTHR40590">
    <property type="entry name" value="CYTOPLASMIC PROTEIN-RELATED"/>
    <property type="match status" value="1"/>
</dbReference>
<dbReference type="EMBL" id="BMIP01000006">
    <property type="protein sequence ID" value="GGD75498.1"/>
    <property type="molecule type" value="Genomic_DNA"/>
</dbReference>
<evidence type="ECO:0000313" key="2">
    <source>
        <dbReference type="EMBL" id="GGD75498.1"/>
    </source>
</evidence>
<feature type="signal peptide" evidence="1">
    <location>
        <begin position="1"/>
        <end position="31"/>
    </location>
</feature>
<organism evidence="2 3">
    <name type="scientific">Croceicoccus mobilis</name>
    <dbReference type="NCBI Taxonomy" id="1703339"/>
    <lineage>
        <taxon>Bacteria</taxon>
        <taxon>Pseudomonadati</taxon>
        <taxon>Pseudomonadota</taxon>
        <taxon>Alphaproteobacteria</taxon>
        <taxon>Sphingomonadales</taxon>
        <taxon>Erythrobacteraceae</taxon>
        <taxon>Croceicoccus</taxon>
    </lineage>
</organism>
<keyword evidence="1" id="KW-0732">Signal</keyword>
<evidence type="ECO:0000256" key="1">
    <source>
        <dbReference type="SAM" id="SignalP"/>
    </source>
</evidence>
<proteinExistence type="predicted"/>
<dbReference type="CDD" id="cd14789">
    <property type="entry name" value="Tiki"/>
    <property type="match status" value="1"/>
</dbReference>
<accession>A0A916Z497</accession>
<name>A0A916Z497_9SPHN</name>
<reference evidence="2" key="1">
    <citation type="journal article" date="2014" name="Int. J. Syst. Evol. Microbiol.">
        <title>Complete genome sequence of Corynebacterium casei LMG S-19264T (=DSM 44701T), isolated from a smear-ripened cheese.</title>
        <authorList>
            <consortium name="US DOE Joint Genome Institute (JGI-PGF)"/>
            <person name="Walter F."/>
            <person name="Albersmeier A."/>
            <person name="Kalinowski J."/>
            <person name="Ruckert C."/>
        </authorList>
    </citation>
    <scope>NUCLEOTIDE SEQUENCE</scope>
    <source>
        <strain evidence="2">CGMCC 1.15360</strain>
    </source>
</reference>
<dbReference type="InterPro" id="IPR047111">
    <property type="entry name" value="YbaP-like"/>
</dbReference>
<dbReference type="InterPro" id="IPR002816">
    <property type="entry name" value="TraB/PrgY/GumN_fam"/>
</dbReference>
<evidence type="ECO:0000313" key="3">
    <source>
        <dbReference type="Proteomes" id="UP000612349"/>
    </source>
</evidence>
<dbReference type="Pfam" id="PF01963">
    <property type="entry name" value="TraB_PrgY_gumN"/>
    <property type="match status" value="1"/>
</dbReference>
<feature type="chain" id="PRO_5037456164" description="TraB/GumN family protein" evidence="1">
    <location>
        <begin position="32"/>
        <end position="307"/>
    </location>
</feature>
<dbReference type="PANTHER" id="PTHR40590:SF1">
    <property type="entry name" value="CYTOPLASMIC PROTEIN"/>
    <property type="match status" value="1"/>
</dbReference>
<dbReference type="RefSeq" id="WP_066769960.1">
    <property type="nucleotide sequence ID" value="NZ_BMIP01000006.1"/>
</dbReference>
<gene>
    <name evidence="2" type="ORF">GCM10010990_26380</name>
</gene>
<dbReference type="AlphaFoldDB" id="A0A916Z497"/>
<comment type="caution">
    <text evidence="2">The sequence shown here is derived from an EMBL/GenBank/DDBJ whole genome shotgun (WGS) entry which is preliminary data.</text>
</comment>
<sequence length="307" mass="33219">MKLKKILRQIVPATAALLGLGAPIMAQPAMAEEVVLDRSDADPALWKLSDDDTTIYMFGTMHLLKPDLVWFDDAVSEAFAASDELVVEMVEPGDDVVQQEMMTHGIRTDGSTMSGALSAEQNARLAAAAEKLGMPVAMMEPMQPWFAGLILSLAPMEKLGYSGEAGVEKVLEAQAEERNMPISGLEGFSEQLGFFSTMTEEAQIGFLMEAVDQLDEAEAMYAEMEDAWGLGDVNATADLINEGMEATPEVYETLLVNRNANWADWVVGRMAQPGTVFMAVGAGHLSGDDSVQAMLAKRGLSVERVQY</sequence>